<evidence type="ECO:0000256" key="1">
    <source>
        <dbReference type="ARBA" id="ARBA00023015"/>
    </source>
</evidence>
<proteinExistence type="predicted"/>
<dbReference type="GO" id="GO:0003700">
    <property type="term" value="F:DNA-binding transcription factor activity"/>
    <property type="evidence" value="ECO:0007669"/>
    <property type="project" value="InterPro"/>
</dbReference>
<keyword evidence="2" id="KW-0238">DNA-binding</keyword>
<evidence type="ECO:0000256" key="2">
    <source>
        <dbReference type="ARBA" id="ARBA00023125"/>
    </source>
</evidence>
<organism evidence="5 6">
    <name type="scientific">Cohnella rhizosphaerae</name>
    <dbReference type="NCBI Taxonomy" id="1457232"/>
    <lineage>
        <taxon>Bacteria</taxon>
        <taxon>Bacillati</taxon>
        <taxon>Bacillota</taxon>
        <taxon>Bacilli</taxon>
        <taxon>Bacillales</taxon>
        <taxon>Paenibacillaceae</taxon>
        <taxon>Cohnella</taxon>
    </lineage>
</organism>
<reference evidence="5" key="1">
    <citation type="submission" date="2022-10" db="EMBL/GenBank/DDBJ databases">
        <title>Comparative genomic analysis of Cohnella hashimotonis sp. nov., isolated from the International Space Station.</title>
        <authorList>
            <person name="Simpson A."/>
            <person name="Venkateswaran K."/>
        </authorList>
    </citation>
    <scope>NUCLEOTIDE SEQUENCE</scope>
    <source>
        <strain evidence="5">DSM 28161</strain>
    </source>
</reference>
<dbReference type="AlphaFoldDB" id="A0A9X4KY90"/>
<dbReference type="PROSITE" id="PS50949">
    <property type="entry name" value="HTH_GNTR"/>
    <property type="match status" value="1"/>
</dbReference>
<keyword evidence="1" id="KW-0805">Transcription regulation</keyword>
<evidence type="ECO:0000313" key="6">
    <source>
        <dbReference type="Proteomes" id="UP001153404"/>
    </source>
</evidence>
<dbReference type="Gene3D" id="3.40.190.10">
    <property type="entry name" value="Periplasmic binding protein-like II"/>
    <property type="match status" value="1"/>
</dbReference>
<accession>A0A9X4KY90</accession>
<dbReference type="SUPFAM" id="SSF46785">
    <property type="entry name" value="Winged helix' DNA-binding domain"/>
    <property type="match status" value="1"/>
</dbReference>
<dbReference type="InterPro" id="IPR050490">
    <property type="entry name" value="Bact_solute-bd_prot1"/>
</dbReference>
<dbReference type="PANTHER" id="PTHR43649">
    <property type="entry name" value="ARABINOSE-BINDING PROTEIN-RELATED"/>
    <property type="match status" value="1"/>
</dbReference>
<evidence type="ECO:0000259" key="4">
    <source>
        <dbReference type="PROSITE" id="PS50949"/>
    </source>
</evidence>
<dbReference type="InterPro" id="IPR000524">
    <property type="entry name" value="Tscrpt_reg_HTH_GntR"/>
</dbReference>
<gene>
    <name evidence="5" type="ORF">OMP40_32820</name>
</gene>
<dbReference type="InterPro" id="IPR036390">
    <property type="entry name" value="WH_DNA-bd_sf"/>
</dbReference>
<dbReference type="GO" id="GO:0003677">
    <property type="term" value="F:DNA binding"/>
    <property type="evidence" value="ECO:0007669"/>
    <property type="project" value="UniProtKB-KW"/>
</dbReference>
<dbReference type="CDD" id="cd07377">
    <property type="entry name" value="WHTH_GntR"/>
    <property type="match status" value="1"/>
</dbReference>
<dbReference type="PRINTS" id="PR00035">
    <property type="entry name" value="HTHGNTR"/>
</dbReference>
<dbReference type="SMART" id="SM00345">
    <property type="entry name" value="HTH_GNTR"/>
    <property type="match status" value="1"/>
</dbReference>
<dbReference type="InterPro" id="IPR006059">
    <property type="entry name" value="SBP"/>
</dbReference>
<keyword evidence="3" id="KW-0804">Transcription</keyword>
<dbReference type="Pfam" id="PF01547">
    <property type="entry name" value="SBP_bac_1"/>
    <property type="match status" value="1"/>
</dbReference>
<protein>
    <submittedName>
        <fullName evidence="5">Extracellular solute-binding protein</fullName>
    </submittedName>
</protein>
<dbReference type="Pfam" id="PF00392">
    <property type="entry name" value="GntR"/>
    <property type="match status" value="1"/>
</dbReference>
<keyword evidence="6" id="KW-1185">Reference proteome</keyword>
<dbReference type="EMBL" id="JAPDIA010000008">
    <property type="protein sequence ID" value="MDG0813544.1"/>
    <property type="molecule type" value="Genomic_DNA"/>
</dbReference>
<sequence length="459" mass="52399">MSKRDSEFMYMELAAMIRTQILSGVIKPGEFLMSEHDMCNKYMMSRTPVRNALKQLALEGLITKIQGRGTMVSTALDLEDDSSTLIIASPYPSSFTRRSLPLLIRSFHERHPDIRVKVISIPSDMNKDVYSRQFVSVGVHPDLIVVQDRDFQHLKQLDDFENVIDMGIELPAIHPTLLRCFQVDGRQLGVPLTFSPVVMMHNPELFERYGLTPPARDWSREQFARSAIALTRDLDQDGIIDLYGAAIHSLITRWPALVLPEWRQFRQTRSPEDRLSLIRRFDEIRAWIYRDRLAPVFALNDEMLALELFVEGKVGMNMTTLLGFDDAWDYPLTSIPGSNSGLLIANGMLVTRASRKKKEAKLFLELLLDREVQLRVSETSGLLSPLSGVNQSIRGEERMEAIGADDRTLDQSLYIHDLLPDPEAVHELYGRMKHYWSGMETAEAMLERISDLMEPIAVH</sequence>
<dbReference type="Proteomes" id="UP001153404">
    <property type="component" value="Unassembled WGS sequence"/>
</dbReference>
<dbReference type="RefSeq" id="WP_277537545.1">
    <property type="nucleotide sequence ID" value="NZ_JAPDIA010000008.1"/>
</dbReference>
<dbReference type="InterPro" id="IPR036388">
    <property type="entry name" value="WH-like_DNA-bd_sf"/>
</dbReference>
<dbReference type="Gene3D" id="1.10.10.10">
    <property type="entry name" value="Winged helix-like DNA-binding domain superfamily/Winged helix DNA-binding domain"/>
    <property type="match status" value="1"/>
</dbReference>
<evidence type="ECO:0000256" key="3">
    <source>
        <dbReference type="ARBA" id="ARBA00023163"/>
    </source>
</evidence>
<evidence type="ECO:0000313" key="5">
    <source>
        <dbReference type="EMBL" id="MDG0813544.1"/>
    </source>
</evidence>
<name>A0A9X4KY90_9BACL</name>
<comment type="caution">
    <text evidence="5">The sequence shown here is derived from an EMBL/GenBank/DDBJ whole genome shotgun (WGS) entry which is preliminary data.</text>
</comment>
<dbReference type="SUPFAM" id="SSF53850">
    <property type="entry name" value="Periplasmic binding protein-like II"/>
    <property type="match status" value="1"/>
</dbReference>
<dbReference type="PANTHER" id="PTHR43649:SF12">
    <property type="entry name" value="DIACETYLCHITOBIOSE BINDING PROTEIN DASA"/>
    <property type="match status" value="1"/>
</dbReference>
<feature type="domain" description="HTH gntR-type" evidence="4">
    <location>
        <begin position="7"/>
        <end position="75"/>
    </location>
</feature>